<keyword evidence="9" id="KW-1185">Reference proteome</keyword>
<evidence type="ECO:0000256" key="2">
    <source>
        <dbReference type="ARBA" id="ARBA00022884"/>
    </source>
</evidence>
<organism evidence="7 9">
    <name type="scientific">Trichuris suis</name>
    <name type="common">pig whipworm</name>
    <dbReference type="NCBI Taxonomy" id="68888"/>
    <lineage>
        <taxon>Eukaryota</taxon>
        <taxon>Metazoa</taxon>
        <taxon>Ecdysozoa</taxon>
        <taxon>Nematoda</taxon>
        <taxon>Enoplea</taxon>
        <taxon>Dorylaimia</taxon>
        <taxon>Trichinellida</taxon>
        <taxon>Trichuridae</taxon>
        <taxon>Trichuris</taxon>
    </lineage>
</organism>
<dbReference type="EMBL" id="KL363327">
    <property type="protein sequence ID" value="KFD47435.1"/>
    <property type="molecule type" value="Genomic_DNA"/>
</dbReference>
<feature type="coiled-coil region" evidence="4">
    <location>
        <begin position="245"/>
        <end position="310"/>
    </location>
</feature>
<feature type="region of interest" description="Disordered" evidence="5">
    <location>
        <begin position="1"/>
        <end position="49"/>
    </location>
</feature>
<dbReference type="EMBL" id="KL367517">
    <property type="protein sequence ID" value="KFD67167.1"/>
    <property type="molecule type" value="Genomic_DNA"/>
</dbReference>
<keyword evidence="4" id="KW-0175">Coiled coil</keyword>
<dbReference type="SUPFAM" id="SSF54928">
    <property type="entry name" value="RNA-binding domain, RBD"/>
    <property type="match status" value="1"/>
</dbReference>
<dbReference type="Gene3D" id="6.10.250.1170">
    <property type="match status" value="1"/>
</dbReference>
<protein>
    <recommendedName>
        <fullName evidence="6">RRM domain-containing protein</fullName>
    </recommendedName>
</protein>
<feature type="region of interest" description="Disordered" evidence="5">
    <location>
        <begin position="315"/>
        <end position="377"/>
    </location>
</feature>
<dbReference type="Proteomes" id="UP000030764">
    <property type="component" value="Unassembled WGS sequence"/>
</dbReference>
<evidence type="ECO:0000313" key="9">
    <source>
        <dbReference type="Proteomes" id="UP000030764"/>
    </source>
</evidence>
<dbReference type="Pfam" id="PF00076">
    <property type="entry name" value="RRM_1"/>
    <property type="match status" value="2"/>
</dbReference>
<proteinExistence type="predicted"/>
<reference evidence="7 9" key="1">
    <citation type="journal article" date="2014" name="Nat. Genet.">
        <title>Genome and transcriptome of the porcine whipworm Trichuris suis.</title>
        <authorList>
            <person name="Jex A.R."/>
            <person name="Nejsum P."/>
            <person name="Schwarz E.M."/>
            <person name="Hu L."/>
            <person name="Young N.D."/>
            <person name="Hall R.S."/>
            <person name="Korhonen P.K."/>
            <person name="Liao S."/>
            <person name="Thamsborg S."/>
            <person name="Xia J."/>
            <person name="Xu P."/>
            <person name="Wang S."/>
            <person name="Scheerlinck J.P."/>
            <person name="Hofmann A."/>
            <person name="Sternberg P.W."/>
            <person name="Wang J."/>
            <person name="Gasser R.B."/>
        </authorList>
    </citation>
    <scope>NUCLEOTIDE SEQUENCE [LARGE SCALE GENOMIC DNA]</scope>
    <source>
        <strain evidence="8">DCEP-RM93F</strain>
        <strain evidence="7">DCEP-RM93M</strain>
    </source>
</reference>
<feature type="region of interest" description="Disordered" evidence="5">
    <location>
        <begin position="395"/>
        <end position="448"/>
    </location>
</feature>
<keyword evidence="1" id="KW-0677">Repeat</keyword>
<dbReference type="InterPro" id="IPR012975">
    <property type="entry name" value="NOPS"/>
</dbReference>
<gene>
    <name evidence="7" type="ORF">M513_11704</name>
    <name evidence="8" type="ORF">M514_11704</name>
</gene>
<evidence type="ECO:0000259" key="6">
    <source>
        <dbReference type="PROSITE" id="PS50102"/>
    </source>
</evidence>
<sequence length="448" mass="50958">MSSDDRFWSSNSMEVPAKRERRSSGSRNQPPPPYEMEETTGSSATRRPGGRCRLFVGNLPVDVSDEELRELFSTYGNVSECYASRKGFAFVRLDSKENAEAAKNQLDGYHFRGRPMRIRFAANQASVRVKELSPYVSNELLNQAFSLFGDVVRAVHIVDDHGRPTGEGIVEFERKPGAQEALKRINRGVMLLCGNGRPIVCEPYEPKDEEDGLWERMIVRNAAYAHERQVLPHFAPPGTFDFDFGNRWKQLYEMEKQKREQLEKELAEARLSLENEMEIAREEYRAIMLREDLRRRQEELERLEAARRERFGMMQQRNGGRGDRMSADPNNQMLPPPGAYMHPGGDSPIHRGPHGSPFPRVPNGSFPPGRGRPRHEEHMTHGVQELLEIFQAPRQGNPGIMIPQPLFGGFHPFDGAPSRGPQPGAKSTGRRNRCSRATVSGKRKGRRR</sequence>
<dbReference type="GO" id="GO:0003723">
    <property type="term" value="F:RNA binding"/>
    <property type="evidence" value="ECO:0007669"/>
    <property type="project" value="UniProtKB-UniRule"/>
</dbReference>
<dbReference type="PANTHER" id="PTHR23189">
    <property type="entry name" value="RNA RECOGNITION MOTIF-CONTAINING"/>
    <property type="match status" value="1"/>
</dbReference>
<accession>A0A085LR39</accession>
<name>A0A085LR39_9BILA</name>
<dbReference type="Proteomes" id="UP000030758">
    <property type="component" value="Unassembled WGS sequence"/>
</dbReference>
<dbReference type="Gene3D" id="3.30.70.330">
    <property type="match status" value="2"/>
</dbReference>
<dbReference type="AlphaFoldDB" id="A0A085LR39"/>
<evidence type="ECO:0000256" key="1">
    <source>
        <dbReference type="ARBA" id="ARBA00022737"/>
    </source>
</evidence>
<keyword evidence="2 3" id="KW-0694">RNA-binding</keyword>
<evidence type="ECO:0000313" key="7">
    <source>
        <dbReference type="EMBL" id="KFD47435.1"/>
    </source>
</evidence>
<evidence type="ECO:0000256" key="4">
    <source>
        <dbReference type="SAM" id="Coils"/>
    </source>
</evidence>
<evidence type="ECO:0000313" key="8">
    <source>
        <dbReference type="EMBL" id="KFD67167.1"/>
    </source>
</evidence>
<feature type="domain" description="RRM" evidence="6">
    <location>
        <begin position="125"/>
        <end position="206"/>
    </location>
</feature>
<dbReference type="InterPro" id="IPR012677">
    <property type="entry name" value="Nucleotide-bd_a/b_plait_sf"/>
</dbReference>
<dbReference type="SMART" id="SM00360">
    <property type="entry name" value="RRM"/>
    <property type="match status" value="2"/>
</dbReference>
<evidence type="ECO:0000256" key="5">
    <source>
        <dbReference type="SAM" id="MobiDB-lite"/>
    </source>
</evidence>
<dbReference type="CDD" id="cd12931">
    <property type="entry name" value="eNOPS_SF"/>
    <property type="match status" value="1"/>
</dbReference>
<dbReference type="InterPro" id="IPR035979">
    <property type="entry name" value="RBD_domain_sf"/>
</dbReference>
<dbReference type="InterPro" id="IPR000504">
    <property type="entry name" value="RRM_dom"/>
</dbReference>
<dbReference type="Pfam" id="PF08075">
    <property type="entry name" value="NOPS"/>
    <property type="match status" value="1"/>
</dbReference>
<dbReference type="FunFam" id="3.30.70.330:FF:000043">
    <property type="entry name" value="paraspeckle component 1 isoform X1"/>
    <property type="match status" value="1"/>
</dbReference>
<feature type="domain" description="RRM" evidence="6">
    <location>
        <begin position="52"/>
        <end position="123"/>
    </location>
</feature>
<evidence type="ECO:0000256" key="3">
    <source>
        <dbReference type="PROSITE-ProRule" id="PRU00176"/>
    </source>
</evidence>
<dbReference type="PROSITE" id="PS50102">
    <property type="entry name" value="RRM"/>
    <property type="match status" value="2"/>
</dbReference>